<comment type="caution">
    <text evidence="9">The sequence shown here is derived from an EMBL/GenBank/DDBJ whole genome shotgun (WGS) entry which is preliminary data.</text>
</comment>
<keyword evidence="5 7" id="KW-1133">Transmembrane helix</keyword>
<evidence type="ECO:0000259" key="8">
    <source>
        <dbReference type="PROSITE" id="PS50928"/>
    </source>
</evidence>
<evidence type="ECO:0000256" key="2">
    <source>
        <dbReference type="ARBA" id="ARBA00022448"/>
    </source>
</evidence>
<feature type="transmembrane region" description="Helical" evidence="7">
    <location>
        <begin position="74"/>
        <end position="93"/>
    </location>
</feature>
<feature type="transmembrane region" description="Helical" evidence="7">
    <location>
        <begin position="239"/>
        <end position="261"/>
    </location>
</feature>
<feature type="transmembrane region" description="Helical" evidence="7">
    <location>
        <begin position="12"/>
        <end position="31"/>
    </location>
</feature>
<evidence type="ECO:0000256" key="1">
    <source>
        <dbReference type="ARBA" id="ARBA00004651"/>
    </source>
</evidence>
<dbReference type="SUPFAM" id="SSF161098">
    <property type="entry name" value="MetI-like"/>
    <property type="match status" value="1"/>
</dbReference>
<evidence type="ECO:0000256" key="6">
    <source>
        <dbReference type="ARBA" id="ARBA00023136"/>
    </source>
</evidence>
<dbReference type="AlphaFoldDB" id="A0A917NIU9"/>
<dbReference type="EMBL" id="BMOY01000013">
    <property type="protein sequence ID" value="GGJ03772.1"/>
    <property type="molecule type" value="Genomic_DNA"/>
</dbReference>
<proteinExistence type="inferred from homology"/>
<dbReference type="GO" id="GO:0005886">
    <property type="term" value="C:plasma membrane"/>
    <property type="evidence" value="ECO:0007669"/>
    <property type="project" value="UniProtKB-SubCell"/>
</dbReference>
<evidence type="ECO:0000313" key="10">
    <source>
        <dbReference type="Proteomes" id="UP000637695"/>
    </source>
</evidence>
<feature type="transmembrane region" description="Helical" evidence="7">
    <location>
        <begin position="105"/>
        <end position="127"/>
    </location>
</feature>
<evidence type="ECO:0000256" key="7">
    <source>
        <dbReference type="RuleBase" id="RU363032"/>
    </source>
</evidence>
<keyword evidence="6 7" id="KW-0472">Membrane</keyword>
<sequence>MNKKVIVQSGNYLLLSLVALIMFFPVIWIISCSLKSLNDISSYPPQLIPLHPQFSNYLQILKGSHLLIYLRNTLILIVGNTVGTLISSSIVAYPLARMEFTGKRVVFALILATMMVPSTATIIPQFIMFGKFGWLNTLYPLIVPAFFAYPYNVFLFRQFYRTIPKSVDEAAMIDGCNHWQLFTRIIAPLSRPIFITIGVLSSVFWWNELFTPLIYINNELLKPLTVGALTYFTTQFTTLYNLEMAMAVFMIVPPMLLYLFAQRYLVEGIKTTGGKG</sequence>
<keyword evidence="10" id="KW-1185">Reference proteome</keyword>
<dbReference type="PANTHER" id="PTHR43744">
    <property type="entry name" value="ABC TRANSPORTER PERMEASE PROTEIN MG189-RELATED-RELATED"/>
    <property type="match status" value="1"/>
</dbReference>
<accession>A0A917NIU9</accession>
<comment type="subcellular location">
    <subcellularLocation>
        <location evidence="1 7">Cell membrane</location>
        <topology evidence="1 7">Multi-pass membrane protein</topology>
    </subcellularLocation>
</comment>
<dbReference type="CDD" id="cd06261">
    <property type="entry name" value="TM_PBP2"/>
    <property type="match status" value="1"/>
</dbReference>
<reference evidence="9" key="1">
    <citation type="journal article" date="2014" name="Int. J. Syst. Evol. Microbiol.">
        <title>Complete genome sequence of Corynebacterium casei LMG S-19264T (=DSM 44701T), isolated from a smear-ripened cheese.</title>
        <authorList>
            <consortium name="US DOE Joint Genome Institute (JGI-PGF)"/>
            <person name="Walter F."/>
            <person name="Albersmeier A."/>
            <person name="Kalinowski J."/>
            <person name="Ruckert C."/>
        </authorList>
    </citation>
    <scope>NUCLEOTIDE SEQUENCE</scope>
    <source>
        <strain evidence="9">JCM 18487</strain>
    </source>
</reference>
<evidence type="ECO:0000313" key="9">
    <source>
        <dbReference type="EMBL" id="GGJ03772.1"/>
    </source>
</evidence>
<dbReference type="Proteomes" id="UP000637695">
    <property type="component" value="Unassembled WGS sequence"/>
</dbReference>
<dbReference type="PANTHER" id="PTHR43744:SF12">
    <property type="entry name" value="ABC TRANSPORTER PERMEASE PROTEIN MG189-RELATED"/>
    <property type="match status" value="1"/>
</dbReference>
<keyword evidence="4 7" id="KW-0812">Transmembrane</keyword>
<dbReference type="PROSITE" id="PS51257">
    <property type="entry name" value="PROKAR_LIPOPROTEIN"/>
    <property type="match status" value="1"/>
</dbReference>
<evidence type="ECO:0000256" key="4">
    <source>
        <dbReference type="ARBA" id="ARBA00022692"/>
    </source>
</evidence>
<keyword evidence="2 7" id="KW-0813">Transport</keyword>
<feature type="domain" description="ABC transmembrane type-1" evidence="8">
    <location>
        <begin position="70"/>
        <end position="261"/>
    </location>
</feature>
<dbReference type="GO" id="GO:0055085">
    <property type="term" value="P:transmembrane transport"/>
    <property type="evidence" value="ECO:0007669"/>
    <property type="project" value="InterPro"/>
</dbReference>
<dbReference type="InterPro" id="IPR000515">
    <property type="entry name" value="MetI-like"/>
</dbReference>
<gene>
    <name evidence="9" type="ORF">GCM10010885_11280</name>
</gene>
<comment type="similarity">
    <text evidence="7">Belongs to the binding-protein-dependent transport system permease family.</text>
</comment>
<keyword evidence="3" id="KW-1003">Cell membrane</keyword>
<reference evidence="9" key="2">
    <citation type="submission" date="2020-09" db="EMBL/GenBank/DDBJ databases">
        <authorList>
            <person name="Sun Q."/>
            <person name="Ohkuma M."/>
        </authorList>
    </citation>
    <scope>NUCLEOTIDE SEQUENCE</scope>
    <source>
        <strain evidence="9">JCM 18487</strain>
    </source>
</reference>
<dbReference type="RefSeq" id="WP_188881675.1">
    <property type="nucleotide sequence ID" value="NZ_BMOY01000013.1"/>
</dbReference>
<name>A0A917NIU9_9BACL</name>
<protein>
    <submittedName>
        <fullName evidence="9">Sugar ABC transporter permease</fullName>
    </submittedName>
</protein>
<dbReference type="InterPro" id="IPR035906">
    <property type="entry name" value="MetI-like_sf"/>
</dbReference>
<feature type="transmembrane region" description="Helical" evidence="7">
    <location>
        <begin position="139"/>
        <end position="160"/>
    </location>
</feature>
<dbReference type="Gene3D" id="1.10.3720.10">
    <property type="entry name" value="MetI-like"/>
    <property type="match status" value="1"/>
</dbReference>
<evidence type="ECO:0000256" key="3">
    <source>
        <dbReference type="ARBA" id="ARBA00022475"/>
    </source>
</evidence>
<dbReference type="Pfam" id="PF00528">
    <property type="entry name" value="BPD_transp_1"/>
    <property type="match status" value="1"/>
</dbReference>
<organism evidence="9 10">
    <name type="scientific">Alicyclobacillus cellulosilyticus</name>
    <dbReference type="NCBI Taxonomy" id="1003997"/>
    <lineage>
        <taxon>Bacteria</taxon>
        <taxon>Bacillati</taxon>
        <taxon>Bacillota</taxon>
        <taxon>Bacilli</taxon>
        <taxon>Bacillales</taxon>
        <taxon>Alicyclobacillaceae</taxon>
        <taxon>Alicyclobacillus</taxon>
    </lineage>
</organism>
<evidence type="ECO:0000256" key="5">
    <source>
        <dbReference type="ARBA" id="ARBA00022989"/>
    </source>
</evidence>
<dbReference type="PROSITE" id="PS50928">
    <property type="entry name" value="ABC_TM1"/>
    <property type="match status" value="1"/>
</dbReference>
<feature type="transmembrane region" description="Helical" evidence="7">
    <location>
        <begin position="181"/>
        <end position="206"/>
    </location>
</feature>